<dbReference type="Pfam" id="PF20253">
    <property type="entry name" value="DUF6604"/>
    <property type="match status" value="1"/>
</dbReference>
<dbReference type="Proteomes" id="UP001301769">
    <property type="component" value="Unassembled WGS sequence"/>
</dbReference>
<protein>
    <recommendedName>
        <fullName evidence="2">DUF6604 domain-containing protein</fullName>
    </recommendedName>
</protein>
<evidence type="ECO:0000313" key="4">
    <source>
        <dbReference type="Proteomes" id="UP001301769"/>
    </source>
</evidence>
<gene>
    <name evidence="3" type="ORF">QBC37DRAFT_481342</name>
</gene>
<evidence type="ECO:0000313" key="3">
    <source>
        <dbReference type="EMBL" id="KAK4215588.1"/>
    </source>
</evidence>
<proteinExistence type="predicted"/>
<comment type="caution">
    <text evidence="3">The sequence shown here is derived from an EMBL/GenBank/DDBJ whole genome shotgun (WGS) entry which is preliminary data.</text>
</comment>
<dbReference type="AlphaFoldDB" id="A0AAN7B9A4"/>
<dbReference type="PANTHER" id="PTHR38795:SF1">
    <property type="entry name" value="DUF6604 DOMAIN-CONTAINING PROTEIN"/>
    <property type="match status" value="1"/>
</dbReference>
<reference evidence="3" key="2">
    <citation type="submission" date="2023-05" db="EMBL/GenBank/DDBJ databases">
        <authorList>
            <consortium name="Lawrence Berkeley National Laboratory"/>
            <person name="Steindorff A."/>
            <person name="Hensen N."/>
            <person name="Bonometti L."/>
            <person name="Westerberg I."/>
            <person name="Brannstrom I.O."/>
            <person name="Guillou S."/>
            <person name="Cros-Aarteil S."/>
            <person name="Calhoun S."/>
            <person name="Haridas S."/>
            <person name="Kuo A."/>
            <person name="Mondo S."/>
            <person name="Pangilinan J."/>
            <person name="Riley R."/>
            <person name="Labutti K."/>
            <person name="Andreopoulos B."/>
            <person name="Lipzen A."/>
            <person name="Chen C."/>
            <person name="Yanf M."/>
            <person name="Daum C."/>
            <person name="Ng V."/>
            <person name="Clum A."/>
            <person name="Ohm R."/>
            <person name="Martin F."/>
            <person name="Silar P."/>
            <person name="Natvig D."/>
            <person name="Lalanne C."/>
            <person name="Gautier V."/>
            <person name="Ament-Velasquez S.L."/>
            <person name="Kruys A."/>
            <person name="Hutchinson M.I."/>
            <person name="Powell A.J."/>
            <person name="Barry K."/>
            <person name="Miller A.N."/>
            <person name="Grigoriev I.V."/>
            <person name="Debuchy R."/>
            <person name="Gladieux P."/>
            <person name="Thoren M.H."/>
            <person name="Johannesson H."/>
        </authorList>
    </citation>
    <scope>NUCLEOTIDE SEQUENCE</scope>
    <source>
        <strain evidence="3">PSN293</strain>
    </source>
</reference>
<feature type="compositionally biased region" description="Basic residues" evidence="1">
    <location>
        <begin position="49"/>
        <end position="62"/>
    </location>
</feature>
<sequence length="857" mass="95332">MLPGPLVSVYQRYKADTDFVASWLATTARACGYPADLLSEPGYSEPKPKSGRVKGKARKTAPKKATAAKTTASSKHILALADFLPLANHIANSTKPLVQVPDVFSIILSRPIDVRSGLGSRMEGHGVELDPAKDESHQFFVGVLEAVRDALRPRMSINAAEAAAGVVEDARKDQPPNRFEFLDVYEPSQAFLDAPPAKQPQKDSRDDVVYEAEPQTSQEDLLFAFVLLMEDLNKMRAQIQQLWSNHGIGNGDLAAVAVATNTAVEFAHGLIDEMLPLFKDVKNGTFGLATEYNALLCQLSGLDPVAASAEVSTNTLSNKTYEIAQKSFIITYMLLCVLPEIIDPSGIPLYKQGIFGVYDPESDRRAKTDQQKLNEDKIVILEFFTEAMIVIRSDDSDSLFPAQDEFMRALKEIDKTRQVPFYSVFAAQVMTTETGIMANGLAKHLEFHKDLKTDSWTANHDRIIKETEEYINWIGGDPIFEAKVGIYSQVRGWGADPVTKHRLLKYSPVVSGLILLRFRASVHEISIAVINAWGSVAYPAHLYNALQKSGPLKPGLQSQDMDITLDLLGDSNFWVGEGDNHRPDNLRAYFNRFCMQMGVTTAAFADPRKRRGWVNLRSRGGARGIDRHVSVVSAMFDDRYRNHPESGIVDWTPEHVENILARSAFEIKGDTIEQIDDPAKLREKRAKAARQRKAAGKAVDKRDGAARRVPPTELITALFLTLDAESLELAFPYLVLHRTPWRLLRLIKEKCDPLLMHLYTPVYLKYEYELPWVVGWIFIAAVGVPPATPYDGIRLLRIAAQVVNDFLESETQEAACKIAKQMGIKGFTAFESESESVEKDAGSNDDLPDLIDANLRI</sequence>
<evidence type="ECO:0000256" key="1">
    <source>
        <dbReference type="SAM" id="MobiDB-lite"/>
    </source>
</evidence>
<feature type="region of interest" description="Disordered" evidence="1">
    <location>
        <begin position="39"/>
        <end position="68"/>
    </location>
</feature>
<keyword evidence="4" id="KW-1185">Reference proteome</keyword>
<reference evidence="3" key="1">
    <citation type="journal article" date="2023" name="Mol. Phylogenet. Evol.">
        <title>Genome-scale phylogeny and comparative genomics of the fungal order Sordariales.</title>
        <authorList>
            <person name="Hensen N."/>
            <person name="Bonometti L."/>
            <person name="Westerberg I."/>
            <person name="Brannstrom I.O."/>
            <person name="Guillou S."/>
            <person name="Cros-Aarteil S."/>
            <person name="Calhoun S."/>
            <person name="Haridas S."/>
            <person name="Kuo A."/>
            <person name="Mondo S."/>
            <person name="Pangilinan J."/>
            <person name="Riley R."/>
            <person name="LaButti K."/>
            <person name="Andreopoulos B."/>
            <person name="Lipzen A."/>
            <person name="Chen C."/>
            <person name="Yan M."/>
            <person name="Daum C."/>
            <person name="Ng V."/>
            <person name="Clum A."/>
            <person name="Steindorff A."/>
            <person name="Ohm R.A."/>
            <person name="Martin F."/>
            <person name="Silar P."/>
            <person name="Natvig D.O."/>
            <person name="Lalanne C."/>
            <person name="Gautier V."/>
            <person name="Ament-Velasquez S.L."/>
            <person name="Kruys A."/>
            <person name="Hutchinson M.I."/>
            <person name="Powell A.J."/>
            <person name="Barry K."/>
            <person name="Miller A.N."/>
            <person name="Grigoriev I.V."/>
            <person name="Debuchy R."/>
            <person name="Gladieux P."/>
            <person name="Hiltunen Thoren M."/>
            <person name="Johannesson H."/>
        </authorList>
    </citation>
    <scope>NUCLEOTIDE SEQUENCE</scope>
    <source>
        <strain evidence="3">PSN293</strain>
    </source>
</reference>
<dbReference type="EMBL" id="MU858078">
    <property type="protein sequence ID" value="KAK4215588.1"/>
    <property type="molecule type" value="Genomic_DNA"/>
</dbReference>
<dbReference type="InterPro" id="IPR046539">
    <property type="entry name" value="DUF6604"/>
</dbReference>
<accession>A0AAN7B9A4</accession>
<feature type="domain" description="DUF6604" evidence="2">
    <location>
        <begin position="11"/>
        <end position="275"/>
    </location>
</feature>
<dbReference type="PANTHER" id="PTHR38795">
    <property type="entry name" value="DUF6604 DOMAIN-CONTAINING PROTEIN"/>
    <property type="match status" value="1"/>
</dbReference>
<evidence type="ECO:0000259" key="2">
    <source>
        <dbReference type="Pfam" id="PF20253"/>
    </source>
</evidence>
<organism evidence="3 4">
    <name type="scientific">Rhypophila decipiens</name>
    <dbReference type="NCBI Taxonomy" id="261697"/>
    <lineage>
        <taxon>Eukaryota</taxon>
        <taxon>Fungi</taxon>
        <taxon>Dikarya</taxon>
        <taxon>Ascomycota</taxon>
        <taxon>Pezizomycotina</taxon>
        <taxon>Sordariomycetes</taxon>
        <taxon>Sordariomycetidae</taxon>
        <taxon>Sordariales</taxon>
        <taxon>Naviculisporaceae</taxon>
        <taxon>Rhypophila</taxon>
    </lineage>
</organism>
<name>A0AAN7B9A4_9PEZI</name>